<keyword evidence="3" id="KW-0223">Dioxygenase</keyword>
<organism evidence="3 4">
    <name type="scientific">Panacagrimonas perspica</name>
    <dbReference type="NCBI Taxonomy" id="381431"/>
    <lineage>
        <taxon>Bacteria</taxon>
        <taxon>Pseudomonadati</taxon>
        <taxon>Pseudomonadota</taxon>
        <taxon>Gammaproteobacteria</taxon>
        <taxon>Nevskiales</taxon>
        <taxon>Nevskiaceae</taxon>
        <taxon>Panacagrimonas</taxon>
    </lineage>
</organism>
<gene>
    <name evidence="3" type="ORF">DFR24_1532</name>
</gene>
<dbReference type="AlphaFoldDB" id="A0A4R7PDC1"/>
<comment type="caution">
    <text evidence="3">The sequence shown here is derived from an EMBL/GenBank/DDBJ whole genome shotgun (WGS) entry which is preliminary data.</text>
</comment>
<evidence type="ECO:0000259" key="2">
    <source>
        <dbReference type="Pfam" id="PF07883"/>
    </source>
</evidence>
<dbReference type="CDD" id="cd02234">
    <property type="entry name" value="cupin_BLR7677-like"/>
    <property type="match status" value="1"/>
</dbReference>
<keyword evidence="4" id="KW-1185">Reference proteome</keyword>
<dbReference type="Proteomes" id="UP000295341">
    <property type="component" value="Unassembled WGS sequence"/>
</dbReference>
<evidence type="ECO:0000256" key="1">
    <source>
        <dbReference type="SAM" id="SignalP"/>
    </source>
</evidence>
<evidence type="ECO:0000313" key="4">
    <source>
        <dbReference type="Proteomes" id="UP000295341"/>
    </source>
</evidence>
<protein>
    <submittedName>
        <fullName evidence="3">Quercetin dioxygenase-like cupin family protein</fullName>
    </submittedName>
</protein>
<keyword evidence="1" id="KW-0732">Signal</keyword>
<dbReference type="PANTHER" id="PTHR38599:SF1">
    <property type="entry name" value="CUPIN DOMAIN PROTEIN (AFU_ORTHOLOGUE AFUA_3G13620)"/>
    <property type="match status" value="1"/>
</dbReference>
<accession>A0A4R7PDC1</accession>
<feature type="chain" id="PRO_5020755186" evidence="1">
    <location>
        <begin position="30"/>
        <end position="146"/>
    </location>
</feature>
<dbReference type="Pfam" id="PF07883">
    <property type="entry name" value="Cupin_2"/>
    <property type="match status" value="1"/>
</dbReference>
<dbReference type="GO" id="GO:0051213">
    <property type="term" value="F:dioxygenase activity"/>
    <property type="evidence" value="ECO:0007669"/>
    <property type="project" value="UniProtKB-KW"/>
</dbReference>
<name>A0A4R7PDC1_9GAMM</name>
<feature type="domain" description="Cupin type-2" evidence="2">
    <location>
        <begin position="56"/>
        <end position="129"/>
    </location>
</feature>
<dbReference type="InterPro" id="IPR014710">
    <property type="entry name" value="RmlC-like_jellyroll"/>
</dbReference>
<dbReference type="PANTHER" id="PTHR38599">
    <property type="entry name" value="CUPIN DOMAIN PROTEIN (AFU_ORTHOLOGUE AFUA_3G13620)"/>
    <property type="match status" value="1"/>
</dbReference>
<feature type="signal peptide" evidence="1">
    <location>
        <begin position="1"/>
        <end position="29"/>
    </location>
</feature>
<dbReference type="SUPFAM" id="SSF51182">
    <property type="entry name" value="RmlC-like cupins"/>
    <property type="match status" value="1"/>
</dbReference>
<reference evidence="3 4" key="1">
    <citation type="submission" date="2019-03" db="EMBL/GenBank/DDBJ databases">
        <title>Genomic Encyclopedia of Type Strains, Phase IV (KMG-IV): sequencing the most valuable type-strain genomes for metagenomic binning, comparative biology and taxonomic classification.</title>
        <authorList>
            <person name="Goeker M."/>
        </authorList>
    </citation>
    <scope>NUCLEOTIDE SEQUENCE [LARGE SCALE GENOMIC DNA]</scope>
    <source>
        <strain evidence="3 4">DSM 26377</strain>
    </source>
</reference>
<proteinExistence type="predicted"/>
<evidence type="ECO:0000313" key="3">
    <source>
        <dbReference type="EMBL" id="TDU32143.1"/>
    </source>
</evidence>
<dbReference type="Gene3D" id="2.60.120.10">
    <property type="entry name" value="Jelly Rolls"/>
    <property type="match status" value="1"/>
</dbReference>
<sequence>MKKTMVAATRVATGLLLASTLLAASPAMADGKRETIAPAFANAIPNIPGKSIIAAVVTYPPGGTSPAHHHAKSAFVTAYVLSGAIRSQVDDGPAKVFKAGESWSEAPGARHTVSENASKTEPASLLAIFVVDTTDTELTTFDQHTH</sequence>
<dbReference type="InterPro" id="IPR013096">
    <property type="entry name" value="Cupin_2"/>
</dbReference>
<dbReference type="RefSeq" id="WP_210772619.1">
    <property type="nucleotide sequence ID" value="NZ_MWIN01000030.1"/>
</dbReference>
<dbReference type="InterPro" id="IPR011051">
    <property type="entry name" value="RmlC_Cupin_sf"/>
</dbReference>
<keyword evidence="3" id="KW-0560">Oxidoreductase</keyword>
<dbReference type="EMBL" id="SOBT01000008">
    <property type="protein sequence ID" value="TDU32143.1"/>
    <property type="molecule type" value="Genomic_DNA"/>
</dbReference>